<comment type="caution">
    <text evidence="1">The sequence shown here is derived from an EMBL/GenBank/DDBJ whole genome shotgun (WGS) entry which is preliminary data.</text>
</comment>
<protein>
    <submittedName>
        <fullName evidence="1">Uncharacterized protein</fullName>
    </submittedName>
</protein>
<dbReference type="EMBL" id="JACGWN010000009">
    <property type="protein sequence ID" value="KAL0432977.1"/>
    <property type="molecule type" value="Genomic_DNA"/>
</dbReference>
<dbReference type="AlphaFoldDB" id="A0AAW2VYC7"/>
<organism evidence="1">
    <name type="scientific">Sesamum latifolium</name>
    <dbReference type="NCBI Taxonomy" id="2727402"/>
    <lineage>
        <taxon>Eukaryota</taxon>
        <taxon>Viridiplantae</taxon>
        <taxon>Streptophyta</taxon>
        <taxon>Embryophyta</taxon>
        <taxon>Tracheophyta</taxon>
        <taxon>Spermatophyta</taxon>
        <taxon>Magnoliopsida</taxon>
        <taxon>eudicotyledons</taxon>
        <taxon>Gunneridae</taxon>
        <taxon>Pentapetalae</taxon>
        <taxon>asterids</taxon>
        <taxon>lamiids</taxon>
        <taxon>Lamiales</taxon>
        <taxon>Pedaliaceae</taxon>
        <taxon>Sesamum</taxon>
    </lineage>
</organism>
<sequence length="152" mass="17700">MRYGVKLFDKQPHKTDDELKRMLDVPYHFVVGSILYDVQSTRPHVAYASRVANRYQTCAGEAHWIVVKTIHRYLRKTKDIFLIYSDGELILEGCNDASFQSDDNDAKSQLGFIFKLNDRVVAWKSSKQENTTDSTMKTEYISASKQLRMRLR</sequence>
<proteinExistence type="predicted"/>
<dbReference type="PANTHER" id="PTHR11439:SF496">
    <property type="entry name" value="RNA-DIRECTED DNA POLYMERASE"/>
    <property type="match status" value="1"/>
</dbReference>
<reference evidence="1" key="2">
    <citation type="journal article" date="2024" name="Plant">
        <title>Genomic evolution and insights into agronomic trait innovations of Sesamum species.</title>
        <authorList>
            <person name="Miao H."/>
            <person name="Wang L."/>
            <person name="Qu L."/>
            <person name="Liu H."/>
            <person name="Sun Y."/>
            <person name="Le M."/>
            <person name="Wang Q."/>
            <person name="Wei S."/>
            <person name="Zheng Y."/>
            <person name="Lin W."/>
            <person name="Duan Y."/>
            <person name="Cao H."/>
            <person name="Xiong S."/>
            <person name="Wang X."/>
            <person name="Wei L."/>
            <person name="Li C."/>
            <person name="Ma Q."/>
            <person name="Ju M."/>
            <person name="Zhao R."/>
            <person name="Li G."/>
            <person name="Mu C."/>
            <person name="Tian Q."/>
            <person name="Mei H."/>
            <person name="Zhang T."/>
            <person name="Gao T."/>
            <person name="Zhang H."/>
        </authorList>
    </citation>
    <scope>NUCLEOTIDE SEQUENCE</scope>
    <source>
        <strain evidence="1">KEN1</strain>
    </source>
</reference>
<name>A0AAW2VYC7_9LAMI</name>
<gene>
    <name evidence="1" type="ORF">Slati_2632000</name>
</gene>
<dbReference type="PANTHER" id="PTHR11439">
    <property type="entry name" value="GAG-POL-RELATED RETROTRANSPOSON"/>
    <property type="match status" value="1"/>
</dbReference>
<accession>A0AAW2VYC7</accession>
<reference evidence="1" key="1">
    <citation type="submission" date="2020-06" db="EMBL/GenBank/DDBJ databases">
        <authorList>
            <person name="Li T."/>
            <person name="Hu X."/>
            <person name="Zhang T."/>
            <person name="Song X."/>
            <person name="Zhang H."/>
            <person name="Dai N."/>
            <person name="Sheng W."/>
            <person name="Hou X."/>
            <person name="Wei L."/>
        </authorList>
    </citation>
    <scope>NUCLEOTIDE SEQUENCE</scope>
    <source>
        <strain evidence="1">KEN1</strain>
        <tissue evidence="1">Leaf</tissue>
    </source>
</reference>
<evidence type="ECO:0000313" key="1">
    <source>
        <dbReference type="EMBL" id="KAL0432977.1"/>
    </source>
</evidence>